<evidence type="ECO:0000256" key="1">
    <source>
        <dbReference type="SAM" id="MobiDB-lite"/>
    </source>
</evidence>
<dbReference type="GO" id="GO:0006508">
    <property type="term" value="P:proteolysis"/>
    <property type="evidence" value="ECO:0007669"/>
    <property type="project" value="UniProtKB-KW"/>
</dbReference>
<dbReference type="AlphaFoldDB" id="A0AAN9U1L1"/>
<dbReference type="PROSITE" id="PS50206">
    <property type="entry name" value="RHODANESE_3"/>
    <property type="match status" value="1"/>
</dbReference>
<dbReference type="Pfam" id="PF00581">
    <property type="entry name" value="Rhodanese"/>
    <property type="match status" value="1"/>
</dbReference>
<dbReference type="SUPFAM" id="SSF52821">
    <property type="entry name" value="Rhodanese/Cell cycle control phosphatase"/>
    <property type="match status" value="1"/>
</dbReference>
<dbReference type="PANTHER" id="PTHR24006">
    <property type="entry name" value="UBIQUITIN CARBOXYL-TERMINAL HYDROLASE"/>
    <property type="match status" value="1"/>
</dbReference>
<dbReference type="GO" id="GO:0005634">
    <property type="term" value="C:nucleus"/>
    <property type="evidence" value="ECO:0007669"/>
    <property type="project" value="TreeGrafter"/>
</dbReference>
<organism evidence="4 5">
    <name type="scientific">Cytospora paraplurivora</name>
    <dbReference type="NCBI Taxonomy" id="2898453"/>
    <lineage>
        <taxon>Eukaryota</taxon>
        <taxon>Fungi</taxon>
        <taxon>Dikarya</taxon>
        <taxon>Ascomycota</taxon>
        <taxon>Pezizomycotina</taxon>
        <taxon>Sordariomycetes</taxon>
        <taxon>Sordariomycetidae</taxon>
        <taxon>Diaporthales</taxon>
        <taxon>Cytosporaceae</taxon>
        <taxon>Cytospora</taxon>
    </lineage>
</organism>
<dbReference type="Pfam" id="PF00443">
    <property type="entry name" value="UCH"/>
    <property type="match status" value="1"/>
</dbReference>
<keyword evidence="5" id="KW-1185">Reference proteome</keyword>
<dbReference type="InterPro" id="IPR001763">
    <property type="entry name" value="Rhodanese-like_dom"/>
</dbReference>
<dbReference type="GO" id="GO:0004843">
    <property type="term" value="F:cysteine-type deubiquitinase activity"/>
    <property type="evidence" value="ECO:0007669"/>
    <property type="project" value="InterPro"/>
</dbReference>
<dbReference type="SUPFAM" id="SSF54001">
    <property type="entry name" value="Cysteine proteinases"/>
    <property type="match status" value="1"/>
</dbReference>
<feature type="compositionally biased region" description="Low complexity" evidence="1">
    <location>
        <begin position="375"/>
        <end position="386"/>
    </location>
</feature>
<feature type="region of interest" description="Disordered" evidence="1">
    <location>
        <begin position="145"/>
        <end position="218"/>
    </location>
</feature>
<proteinExistence type="predicted"/>
<comment type="caution">
    <text evidence="4">The sequence shown here is derived from an EMBL/GenBank/DDBJ whole genome shotgun (WGS) entry which is preliminary data.</text>
</comment>
<dbReference type="InterPro" id="IPR038765">
    <property type="entry name" value="Papain-like_cys_pep_sf"/>
</dbReference>
<dbReference type="Gene3D" id="3.40.250.10">
    <property type="entry name" value="Rhodanese-like domain"/>
    <property type="match status" value="1"/>
</dbReference>
<dbReference type="PROSITE" id="PS50235">
    <property type="entry name" value="USP_3"/>
    <property type="match status" value="1"/>
</dbReference>
<feature type="compositionally biased region" description="Low complexity" evidence="1">
    <location>
        <begin position="154"/>
        <end position="178"/>
    </location>
</feature>
<feature type="region of interest" description="Disordered" evidence="1">
    <location>
        <begin position="351"/>
        <end position="389"/>
    </location>
</feature>
<feature type="compositionally biased region" description="Low complexity" evidence="1">
    <location>
        <begin position="351"/>
        <end position="362"/>
    </location>
</feature>
<evidence type="ECO:0000259" key="3">
    <source>
        <dbReference type="PROSITE" id="PS50235"/>
    </source>
</evidence>
<dbReference type="GO" id="GO:0016579">
    <property type="term" value="P:protein deubiquitination"/>
    <property type="evidence" value="ECO:0007669"/>
    <property type="project" value="InterPro"/>
</dbReference>
<dbReference type="Gene3D" id="3.90.70.10">
    <property type="entry name" value="Cysteine proteinases"/>
    <property type="match status" value="1"/>
</dbReference>
<dbReference type="EMBL" id="JAJSPL020000033">
    <property type="protein sequence ID" value="KAK7736515.1"/>
    <property type="molecule type" value="Genomic_DNA"/>
</dbReference>
<keyword evidence="4" id="KW-0645">Protease</keyword>
<protein>
    <submittedName>
        <fullName evidence="4">Ubiquitin-specific protease doa4</fullName>
    </submittedName>
</protein>
<feature type="compositionally biased region" description="Gly residues" evidence="1">
    <location>
        <begin position="28"/>
        <end position="39"/>
    </location>
</feature>
<dbReference type="SMART" id="SM00450">
    <property type="entry name" value="RHOD"/>
    <property type="match status" value="1"/>
</dbReference>
<gene>
    <name evidence="4" type="primary">DOA4</name>
    <name evidence="4" type="ORF">SLS53_006945</name>
</gene>
<dbReference type="InterPro" id="IPR001394">
    <property type="entry name" value="Peptidase_C19_UCH"/>
</dbReference>
<dbReference type="GO" id="GO:0005829">
    <property type="term" value="C:cytosol"/>
    <property type="evidence" value="ECO:0007669"/>
    <property type="project" value="TreeGrafter"/>
</dbReference>
<evidence type="ECO:0000313" key="4">
    <source>
        <dbReference type="EMBL" id="KAK7736515.1"/>
    </source>
</evidence>
<evidence type="ECO:0000259" key="2">
    <source>
        <dbReference type="PROSITE" id="PS50206"/>
    </source>
</evidence>
<feature type="region of interest" description="Disordered" evidence="1">
    <location>
        <begin position="239"/>
        <end position="292"/>
    </location>
</feature>
<feature type="region of interest" description="Disordered" evidence="1">
    <location>
        <begin position="1"/>
        <end position="39"/>
    </location>
</feature>
<reference evidence="4 5" key="1">
    <citation type="journal article" date="2023" name="PLoS ONE">
        <title>Cytospora paraplurivora sp. nov. isolated from orchards with fruit tree decline syndrome in Ontario, Canada.</title>
        <authorList>
            <person name="Ilyukhin E."/>
            <person name="Nguyen H.D.T."/>
            <person name="Castle A.J."/>
            <person name="Ellouze W."/>
        </authorList>
    </citation>
    <scope>NUCLEOTIDE SEQUENCE [LARGE SCALE GENOMIC DNA]</scope>
    <source>
        <strain evidence="4 5">FDS-564</strain>
    </source>
</reference>
<dbReference type="Proteomes" id="UP001320245">
    <property type="component" value="Unassembled WGS sequence"/>
</dbReference>
<dbReference type="InterPro" id="IPR036873">
    <property type="entry name" value="Rhodanese-like_dom_sf"/>
</dbReference>
<keyword evidence="4" id="KW-0378">Hydrolase</keyword>
<feature type="compositionally biased region" description="Polar residues" evidence="1">
    <location>
        <begin position="1"/>
        <end position="12"/>
    </location>
</feature>
<feature type="domain" description="Rhodanese" evidence="2">
    <location>
        <begin position="412"/>
        <end position="538"/>
    </location>
</feature>
<feature type="compositionally biased region" description="Pro residues" evidence="1">
    <location>
        <begin position="258"/>
        <end position="269"/>
    </location>
</feature>
<accession>A0AAN9U1L1</accession>
<dbReference type="InterPro" id="IPR050164">
    <property type="entry name" value="Peptidase_C19"/>
</dbReference>
<evidence type="ECO:0000313" key="5">
    <source>
        <dbReference type="Proteomes" id="UP001320245"/>
    </source>
</evidence>
<name>A0AAN9U1L1_9PEZI</name>
<sequence length="1086" mass="120683">MTSSGPGSTAVANNHRPGATNAVNGHALSGGKGSAPGGRAGPYPHIDDLLCVTPDGDTFQSLNHLLTSAENGVNFAKFQADIGRIDVALKEYIKAYMIAVNVIPRHKDFVSLQGDRKNFGDRYNRLTRTLADYADAYERIKQTIKEDNARTGVRPTSSRTTATNRRPSTPRSPVSSGPRHQRNTSSASIGAPLTSPASDTNSPGRGKPAIQPKPANLHGNALKSQTAHTDQAEDLKQRFANLRSPPSTPIQDPRIRTRPPPVPIPPEKPAGPRDMPQPASGPIKPAGPREMPTTARRPTISLQGMVPALPKLPDAIYSPARGNISTEAAALPSSTPRGMYSRANSSAGFYSSTNGTNNSSTNLARSTPSQDYFGPSVSTAPTSAPSKRWDSLPEGDIISVEELVKYQKIGSKDFRILLIDVRPRAEFEEGHILSSATICIEPEILQRHRIEAANVEDAMEVGPPQEKWHFERRHDFDMVVFYDQDSDDLSSEKGNAPAKLFRLLTDFDYPEGDPGSKHPKLLKGGLEAWQDAMGSSALQKSTKPSHKRRKSAYDKLWVRSPTKPIQSAEEAQRWEQKLTQLKSDETEDGDAEEFQPVRSVNEFLTRYPPVQESMASPGLEDHGQLLNEPLTPHPSNQYSPRNQNDLHLLFPVEAILGFENQTMTTAQRQRLAGEPTQHAAGPLDCKILGLGVMPTALFASGGFGEELMSGEWTQLYKSPIRGDEKIMPPQLLTKIVANLFHWMGNGKFPSMQARTLMEYLRHKSSKNSQGRRVDDSEIFGTTRQQDAMEFFVYVFTELDDETNRLRDRPSKVPQPEPSRDKTQLDLAIQYWDLHSRVNDSIIDKYWRALEALIVRCDRCGHVVTQYENKDMLILNLPKRSHPVTMEALLQNYFSNELLDSYKCDKCAHVGCCRRGPKMARLPDLLCVCFARFEVNEYGRRSKISTTVDFPIRELDMTPYSIQGQQAYSSLLANSNGNGNLAVTSPTTTIHTDDHHFTKPFKYEAYAVVQHGGELTGGHYISIIRDEPHGPDGSSRWHVADDARLSEITVGPGRNDKGSQFLYRQSQHWTSMEAYMVFYQRKDVGLV</sequence>
<dbReference type="InterPro" id="IPR028889">
    <property type="entry name" value="USP"/>
</dbReference>
<feature type="domain" description="USP" evidence="3">
    <location>
        <begin position="721"/>
        <end position="1081"/>
    </location>
</feature>